<evidence type="ECO:0000256" key="3">
    <source>
        <dbReference type="ARBA" id="ARBA00023012"/>
    </source>
</evidence>
<dbReference type="InterPro" id="IPR036890">
    <property type="entry name" value="HATPase_C_sf"/>
</dbReference>
<sequence length="399" mass="42491">MRDEPMEHGSGLGGFRRYTWWSLTGTLVFFLVLSVGGRIPDPDVPGWARALSAVALVVLIAAIVVLLRRRLSLVPEGVQAVRPPVGWLAAGCAAAGVLGAIAPVIHGQRLWSLAPAMMVSVAATFLPPPKRRMLVAAAVVAAAVLGGVVGFVSGGAQWPSAVAEPVGLVAFTSWTTLGMLWGWDVAERLNAAGRLAAELAVKEERLRFASDLHDIQGHHLQVIALKSELAARLVEADPSRAAAEMREVQQLSTDALRDTRAVAQGYRRTTLEEEIANAAKVLASAEIRTSVDRDSGTDVRNLSETGRHLLGLVMREATTNVLRHSRAGRARIAYRVEDGRALLRVGNDGATGSASQRTGTGLPVLAERLRNAEGTLEWRNEDGWFEVVASLPTGTAGAK</sequence>
<accession>A0ABN3U535</accession>
<feature type="transmembrane region" description="Helical" evidence="4">
    <location>
        <begin position="20"/>
        <end position="40"/>
    </location>
</feature>
<feature type="transmembrane region" description="Helical" evidence="4">
    <location>
        <begin position="166"/>
        <end position="186"/>
    </location>
</feature>
<evidence type="ECO:0000313" key="6">
    <source>
        <dbReference type="EMBL" id="GAA2724760.1"/>
    </source>
</evidence>
<keyword evidence="2" id="KW-0418">Kinase</keyword>
<organism evidence="6 7">
    <name type="scientific">Actinocorallia aurantiaca</name>
    <dbReference type="NCBI Taxonomy" id="46204"/>
    <lineage>
        <taxon>Bacteria</taxon>
        <taxon>Bacillati</taxon>
        <taxon>Actinomycetota</taxon>
        <taxon>Actinomycetes</taxon>
        <taxon>Streptosporangiales</taxon>
        <taxon>Thermomonosporaceae</taxon>
        <taxon>Actinocorallia</taxon>
    </lineage>
</organism>
<keyword evidence="7" id="KW-1185">Reference proteome</keyword>
<protein>
    <recommendedName>
        <fullName evidence="5">Signal transduction histidine kinase subgroup 3 dimerisation and phosphoacceptor domain-containing protein</fullName>
    </recommendedName>
</protein>
<evidence type="ECO:0000259" key="5">
    <source>
        <dbReference type="Pfam" id="PF07730"/>
    </source>
</evidence>
<evidence type="ECO:0000256" key="1">
    <source>
        <dbReference type="ARBA" id="ARBA00022679"/>
    </source>
</evidence>
<evidence type="ECO:0000256" key="2">
    <source>
        <dbReference type="ARBA" id="ARBA00022777"/>
    </source>
</evidence>
<evidence type="ECO:0000313" key="7">
    <source>
        <dbReference type="Proteomes" id="UP001501842"/>
    </source>
</evidence>
<dbReference type="Gene3D" id="1.20.5.1930">
    <property type="match status" value="1"/>
</dbReference>
<dbReference type="EMBL" id="BAAATZ010000007">
    <property type="protein sequence ID" value="GAA2724760.1"/>
    <property type="molecule type" value="Genomic_DNA"/>
</dbReference>
<dbReference type="Proteomes" id="UP001501842">
    <property type="component" value="Unassembled WGS sequence"/>
</dbReference>
<feature type="transmembrane region" description="Helical" evidence="4">
    <location>
        <begin position="87"/>
        <end position="105"/>
    </location>
</feature>
<dbReference type="InterPro" id="IPR011712">
    <property type="entry name" value="Sig_transdc_His_kin_sub3_dim/P"/>
</dbReference>
<dbReference type="Pfam" id="PF07730">
    <property type="entry name" value="HisKA_3"/>
    <property type="match status" value="1"/>
</dbReference>
<evidence type="ECO:0000256" key="4">
    <source>
        <dbReference type="SAM" id="Phobius"/>
    </source>
</evidence>
<comment type="caution">
    <text evidence="6">The sequence shown here is derived from an EMBL/GenBank/DDBJ whole genome shotgun (WGS) entry which is preliminary data.</text>
</comment>
<feature type="transmembrane region" description="Helical" evidence="4">
    <location>
        <begin position="134"/>
        <end position="154"/>
    </location>
</feature>
<feature type="transmembrane region" description="Helical" evidence="4">
    <location>
        <begin position="111"/>
        <end position="127"/>
    </location>
</feature>
<dbReference type="RefSeq" id="WP_344450306.1">
    <property type="nucleotide sequence ID" value="NZ_BAAATZ010000007.1"/>
</dbReference>
<dbReference type="PANTHER" id="PTHR24421:SF63">
    <property type="entry name" value="SENSOR HISTIDINE KINASE DESK"/>
    <property type="match status" value="1"/>
</dbReference>
<dbReference type="Gene3D" id="3.30.565.10">
    <property type="entry name" value="Histidine kinase-like ATPase, C-terminal domain"/>
    <property type="match status" value="1"/>
</dbReference>
<keyword evidence="1" id="KW-0808">Transferase</keyword>
<reference evidence="7" key="1">
    <citation type="journal article" date="2019" name="Int. J. Syst. Evol. Microbiol.">
        <title>The Global Catalogue of Microorganisms (GCM) 10K type strain sequencing project: providing services to taxonomists for standard genome sequencing and annotation.</title>
        <authorList>
            <consortium name="The Broad Institute Genomics Platform"/>
            <consortium name="The Broad Institute Genome Sequencing Center for Infectious Disease"/>
            <person name="Wu L."/>
            <person name="Ma J."/>
        </authorList>
    </citation>
    <scope>NUCLEOTIDE SEQUENCE [LARGE SCALE GENOMIC DNA]</scope>
    <source>
        <strain evidence="7">JCM 8201</strain>
    </source>
</reference>
<keyword evidence="4" id="KW-1133">Transmembrane helix</keyword>
<dbReference type="InterPro" id="IPR050482">
    <property type="entry name" value="Sensor_HK_TwoCompSys"/>
</dbReference>
<dbReference type="SUPFAM" id="SSF55874">
    <property type="entry name" value="ATPase domain of HSP90 chaperone/DNA topoisomerase II/histidine kinase"/>
    <property type="match status" value="1"/>
</dbReference>
<keyword evidence="4" id="KW-0812">Transmembrane</keyword>
<feature type="domain" description="Signal transduction histidine kinase subgroup 3 dimerisation and phosphoacceptor" evidence="5">
    <location>
        <begin position="204"/>
        <end position="270"/>
    </location>
</feature>
<feature type="transmembrane region" description="Helical" evidence="4">
    <location>
        <begin position="46"/>
        <end position="67"/>
    </location>
</feature>
<proteinExistence type="predicted"/>
<keyword evidence="4" id="KW-0472">Membrane</keyword>
<dbReference type="PANTHER" id="PTHR24421">
    <property type="entry name" value="NITRATE/NITRITE SENSOR PROTEIN NARX-RELATED"/>
    <property type="match status" value="1"/>
</dbReference>
<dbReference type="CDD" id="cd16917">
    <property type="entry name" value="HATPase_UhpB-NarQ-NarX-like"/>
    <property type="match status" value="1"/>
</dbReference>
<name>A0ABN3U535_9ACTN</name>
<keyword evidence="3" id="KW-0902">Two-component regulatory system</keyword>
<gene>
    <name evidence="6" type="ORF">GCM10010439_23160</name>
</gene>